<gene>
    <name evidence="2" type="ORF">ACFSC0_00235</name>
</gene>
<dbReference type="InterPro" id="IPR027843">
    <property type="entry name" value="DUF4440"/>
</dbReference>
<evidence type="ECO:0000313" key="3">
    <source>
        <dbReference type="Proteomes" id="UP001597237"/>
    </source>
</evidence>
<reference evidence="3" key="1">
    <citation type="journal article" date="2019" name="Int. J. Syst. Evol. Microbiol.">
        <title>The Global Catalogue of Microorganisms (GCM) 10K type strain sequencing project: providing services to taxonomists for standard genome sequencing and annotation.</title>
        <authorList>
            <consortium name="The Broad Institute Genomics Platform"/>
            <consortium name="The Broad Institute Genome Sequencing Center for Infectious Disease"/>
            <person name="Wu L."/>
            <person name="Ma J."/>
        </authorList>
    </citation>
    <scope>NUCLEOTIDE SEQUENCE [LARGE SCALE GENOMIC DNA]</scope>
    <source>
        <strain evidence="3">DFY28</strain>
    </source>
</reference>
<dbReference type="Proteomes" id="UP001597237">
    <property type="component" value="Unassembled WGS sequence"/>
</dbReference>
<evidence type="ECO:0000259" key="1">
    <source>
        <dbReference type="Pfam" id="PF14534"/>
    </source>
</evidence>
<name>A0ABW4MW96_9CAUL</name>
<dbReference type="RefSeq" id="WP_377281359.1">
    <property type="nucleotide sequence ID" value="NZ_JBHRSI010000003.1"/>
</dbReference>
<comment type="caution">
    <text evidence="2">The sequence shown here is derived from an EMBL/GenBank/DDBJ whole genome shotgun (WGS) entry which is preliminary data.</text>
</comment>
<dbReference type="Gene3D" id="3.10.450.50">
    <property type="match status" value="1"/>
</dbReference>
<dbReference type="InterPro" id="IPR011944">
    <property type="entry name" value="Steroid_delta5-4_isomerase"/>
</dbReference>
<dbReference type="NCBIfam" id="TIGR02246">
    <property type="entry name" value="SgcJ/EcaC family oxidoreductase"/>
    <property type="match status" value="1"/>
</dbReference>
<protein>
    <submittedName>
        <fullName evidence="2">YybH family protein</fullName>
    </submittedName>
</protein>
<dbReference type="SUPFAM" id="SSF54427">
    <property type="entry name" value="NTF2-like"/>
    <property type="match status" value="1"/>
</dbReference>
<dbReference type="EMBL" id="JBHUEY010000001">
    <property type="protein sequence ID" value="MFD1781808.1"/>
    <property type="molecule type" value="Genomic_DNA"/>
</dbReference>
<accession>A0ABW4MW96</accession>
<evidence type="ECO:0000313" key="2">
    <source>
        <dbReference type="EMBL" id="MFD1781808.1"/>
    </source>
</evidence>
<sequence>MFASIAFAAALAQADCEALKGQARAAIEHANGDFVRALQARDAEAIAAAYADDGVFLLPDGKVIAGRGAVRDLYAAAAAATPPVLSGAIETEGLACGGPDLLYEWGRGRLMVRGADGVAAERGGPYLTVWRRIGTEWKIVRNLAF</sequence>
<keyword evidence="3" id="KW-1185">Reference proteome</keyword>
<feature type="domain" description="DUF4440" evidence="1">
    <location>
        <begin position="33"/>
        <end position="139"/>
    </location>
</feature>
<organism evidence="2 3">
    <name type="scientific">Phenylobacterium terrae</name>
    <dbReference type="NCBI Taxonomy" id="2665495"/>
    <lineage>
        <taxon>Bacteria</taxon>
        <taxon>Pseudomonadati</taxon>
        <taxon>Pseudomonadota</taxon>
        <taxon>Alphaproteobacteria</taxon>
        <taxon>Caulobacterales</taxon>
        <taxon>Caulobacteraceae</taxon>
        <taxon>Phenylobacterium</taxon>
    </lineage>
</organism>
<dbReference type="Pfam" id="PF14534">
    <property type="entry name" value="DUF4440"/>
    <property type="match status" value="1"/>
</dbReference>
<proteinExistence type="predicted"/>
<dbReference type="InterPro" id="IPR032710">
    <property type="entry name" value="NTF2-like_dom_sf"/>
</dbReference>